<proteinExistence type="predicted"/>
<gene>
    <name evidence="3" type="primary">LOC111109836</name>
</gene>
<accession>A0A8B8BEZ1</accession>
<keyword evidence="1" id="KW-1133">Transmembrane helix</keyword>
<dbReference type="AlphaFoldDB" id="A0A8B8BEZ1"/>
<evidence type="ECO:0000256" key="1">
    <source>
        <dbReference type="SAM" id="Phobius"/>
    </source>
</evidence>
<evidence type="ECO:0000313" key="2">
    <source>
        <dbReference type="Proteomes" id="UP000694844"/>
    </source>
</evidence>
<sequence>MQQLNVLGIRSFLFKMDTYLIISITCYVYTCLLYKTVHSQICGQCNGSCAFLDCRNGCVPGFFLPRCNQRCGKCAGDGACDQSSGTCNIQKCLSGYFGPLCTLKCSPNCGGDGSCHLTTANCLQGCAFGYSGSRCGIKCPTSNCNDPCDALDGGICHSGCRFGLFGETCTQLCNCLHNGTCDQESGECPLVSTVGQRDVIPKSSTRPILSSSTVANGNDWVSTDESSIRGVPMNHNTALIASLSVSLVLVLILLLVVGLLLFVRFKRKHREVHLYEGPIIPHSEGSVVCYDSLGLPAENDYAEICSICSDTYTKIPENTSKNNIDELKISTLSKLQENTSKSISMN</sequence>
<dbReference type="Proteomes" id="UP000694844">
    <property type="component" value="Chromosome 8"/>
</dbReference>
<feature type="transmembrane region" description="Helical" evidence="1">
    <location>
        <begin position="238"/>
        <end position="263"/>
    </location>
</feature>
<evidence type="ECO:0000313" key="3">
    <source>
        <dbReference type="RefSeq" id="XP_022301793.1"/>
    </source>
</evidence>
<dbReference type="PANTHER" id="PTHR24035:SF109">
    <property type="entry name" value="PROTEIN DRAPER"/>
    <property type="match status" value="1"/>
</dbReference>
<organism evidence="2 3">
    <name type="scientific">Crassostrea virginica</name>
    <name type="common">Eastern oyster</name>
    <dbReference type="NCBI Taxonomy" id="6565"/>
    <lineage>
        <taxon>Eukaryota</taxon>
        <taxon>Metazoa</taxon>
        <taxon>Spiralia</taxon>
        <taxon>Lophotrochozoa</taxon>
        <taxon>Mollusca</taxon>
        <taxon>Bivalvia</taxon>
        <taxon>Autobranchia</taxon>
        <taxon>Pteriomorphia</taxon>
        <taxon>Ostreida</taxon>
        <taxon>Ostreoidea</taxon>
        <taxon>Ostreidae</taxon>
        <taxon>Crassostrea</taxon>
    </lineage>
</organism>
<dbReference type="InterPro" id="IPR052108">
    <property type="entry name" value="MEGF/SIB"/>
</dbReference>
<keyword evidence="1" id="KW-0472">Membrane</keyword>
<name>A0A8B8BEZ1_CRAVI</name>
<dbReference type="GeneID" id="111109836"/>
<protein>
    <submittedName>
        <fullName evidence="3">Multiple epidermal growth factor-like domains protein 10</fullName>
    </submittedName>
</protein>
<dbReference type="PANTHER" id="PTHR24035">
    <property type="entry name" value="MULTIPLE EPIDERMAL GROWTH FACTOR-LIKE DOMAINS PROTEIN"/>
    <property type="match status" value="1"/>
</dbReference>
<dbReference type="RefSeq" id="XP_022301793.1">
    <property type="nucleotide sequence ID" value="XM_022446085.1"/>
</dbReference>
<reference evidence="3" key="1">
    <citation type="submission" date="2025-08" db="UniProtKB">
        <authorList>
            <consortium name="RefSeq"/>
        </authorList>
    </citation>
    <scope>IDENTIFICATION</scope>
    <source>
        <tissue evidence="3">Whole sample</tissue>
    </source>
</reference>
<keyword evidence="1" id="KW-0812">Transmembrane</keyword>
<dbReference type="OrthoDB" id="6156319at2759"/>
<keyword evidence="2" id="KW-1185">Reference proteome</keyword>
<dbReference type="KEGG" id="cvn:111109836"/>